<sequence>MDILRAPKPTVETIQQNFQLLNVLVDNYDPPVNEIHREGLDTILIEEMQFKIVFIQYYAKICFIGICYEGTSFERFSTTRIKTGKQGITAVLERDVFLIIQEGIEACSHIAVKSPSLRNDIAS</sequence>
<dbReference type="Proteomes" id="UP000004810">
    <property type="component" value="Unassembled WGS sequence"/>
</dbReference>
<evidence type="ECO:0000313" key="1">
    <source>
        <dbReference type="EMBL" id="EJW73601.1"/>
    </source>
</evidence>
<dbReference type="EMBL" id="ADBV01013765">
    <property type="protein sequence ID" value="EJW73601.1"/>
    <property type="molecule type" value="Genomic_DNA"/>
</dbReference>
<proteinExistence type="predicted"/>
<reference evidence="2" key="1">
    <citation type="submission" date="2012-08" db="EMBL/GenBank/DDBJ databases">
        <title>The Genome Sequence of Wuchereria bancrofti.</title>
        <authorList>
            <person name="Nutman T.B."/>
            <person name="Fink D.L."/>
            <person name="Russ C."/>
            <person name="Young S."/>
            <person name="Zeng Q."/>
            <person name="Koehrsen M."/>
            <person name="Alvarado L."/>
            <person name="Berlin A."/>
            <person name="Chapman S.B."/>
            <person name="Chen Z."/>
            <person name="Freedman E."/>
            <person name="Gellesch M."/>
            <person name="Goldberg J."/>
            <person name="Griggs A."/>
            <person name="Gujja S."/>
            <person name="Heilman E.R."/>
            <person name="Heiman D."/>
            <person name="Hepburn T."/>
            <person name="Howarth C."/>
            <person name="Jen D."/>
            <person name="Larson L."/>
            <person name="Lewis B."/>
            <person name="Mehta T."/>
            <person name="Park D."/>
            <person name="Pearson M."/>
            <person name="Roberts A."/>
            <person name="Saif S."/>
            <person name="Shea T."/>
            <person name="Shenoy N."/>
            <person name="Sisk P."/>
            <person name="Stolte C."/>
            <person name="Sykes S."/>
            <person name="Walk T."/>
            <person name="White J."/>
            <person name="Yandava C."/>
            <person name="Haas B."/>
            <person name="Henn M.R."/>
            <person name="Nusbaum C."/>
            <person name="Birren B."/>
        </authorList>
    </citation>
    <scope>NUCLEOTIDE SEQUENCE [LARGE SCALE GENOMIC DNA]</scope>
    <source>
        <strain evidence="2">NA</strain>
    </source>
</reference>
<dbReference type="AlphaFoldDB" id="J9DV76"/>
<gene>
    <name evidence="1" type="ORF">WUBG_15493</name>
</gene>
<comment type="caution">
    <text evidence="1">The sequence shown here is derived from an EMBL/GenBank/DDBJ whole genome shotgun (WGS) entry which is preliminary data.</text>
</comment>
<name>J9DV76_WUCBA</name>
<accession>J9DV76</accession>
<evidence type="ECO:0000313" key="2">
    <source>
        <dbReference type="Proteomes" id="UP000004810"/>
    </source>
</evidence>
<protein>
    <submittedName>
        <fullName evidence="1">Uncharacterized protein</fullName>
    </submittedName>
</protein>
<organism evidence="1 2">
    <name type="scientific">Wuchereria bancrofti</name>
    <dbReference type="NCBI Taxonomy" id="6293"/>
    <lineage>
        <taxon>Eukaryota</taxon>
        <taxon>Metazoa</taxon>
        <taxon>Ecdysozoa</taxon>
        <taxon>Nematoda</taxon>
        <taxon>Chromadorea</taxon>
        <taxon>Rhabditida</taxon>
        <taxon>Spirurina</taxon>
        <taxon>Spiruromorpha</taxon>
        <taxon>Filarioidea</taxon>
        <taxon>Onchocercidae</taxon>
        <taxon>Wuchereria</taxon>
    </lineage>
</organism>